<dbReference type="Proteomes" id="UP000239209">
    <property type="component" value="Unassembled WGS sequence"/>
</dbReference>
<comment type="caution">
    <text evidence="1">The sequence shown here is derived from an EMBL/GenBank/DDBJ whole genome shotgun (WGS) entry which is preliminary data.</text>
</comment>
<evidence type="ECO:0000313" key="1">
    <source>
        <dbReference type="EMBL" id="PRY22818.1"/>
    </source>
</evidence>
<sequence>MRTPALAAVERWYRERIAGLLNSGDAVAARVRASALAVLSSGGRLTTVQRSMLTSAIEELERRPWGTYPHSAEMLHLARLVAAAAQDQSKVMPSRSASAALYGRK</sequence>
<organism evidence="1 2">
    <name type="scientific">Pseudosporangium ferrugineum</name>
    <dbReference type="NCBI Taxonomy" id="439699"/>
    <lineage>
        <taxon>Bacteria</taxon>
        <taxon>Bacillati</taxon>
        <taxon>Actinomycetota</taxon>
        <taxon>Actinomycetes</taxon>
        <taxon>Micromonosporales</taxon>
        <taxon>Micromonosporaceae</taxon>
        <taxon>Pseudosporangium</taxon>
    </lineage>
</organism>
<reference evidence="1 2" key="1">
    <citation type="submission" date="2018-03" db="EMBL/GenBank/DDBJ databases">
        <title>Genomic Encyclopedia of Archaeal and Bacterial Type Strains, Phase II (KMG-II): from individual species to whole genera.</title>
        <authorList>
            <person name="Goeker M."/>
        </authorList>
    </citation>
    <scope>NUCLEOTIDE SEQUENCE [LARGE SCALE GENOMIC DNA]</scope>
    <source>
        <strain evidence="1 2">DSM 45348</strain>
    </source>
</reference>
<proteinExistence type="predicted"/>
<name>A0A2T0RNU0_9ACTN</name>
<protein>
    <submittedName>
        <fullName evidence="1">Uncharacterized protein</fullName>
    </submittedName>
</protein>
<dbReference type="OrthoDB" id="9972894at2"/>
<dbReference type="AlphaFoldDB" id="A0A2T0RNU0"/>
<keyword evidence="2" id="KW-1185">Reference proteome</keyword>
<evidence type="ECO:0000313" key="2">
    <source>
        <dbReference type="Proteomes" id="UP000239209"/>
    </source>
</evidence>
<accession>A0A2T0RNU0</accession>
<dbReference type="RefSeq" id="WP_106129775.1">
    <property type="nucleotide sequence ID" value="NZ_PVZG01000016.1"/>
</dbReference>
<gene>
    <name evidence="1" type="ORF">CLV70_11678</name>
</gene>
<dbReference type="EMBL" id="PVZG01000016">
    <property type="protein sequence ID" value="PRY22818.1"/>
    <property type="molecule type" value="Genomic_DNA"/>
</dbReference>